<name>A0A0A8YS15_ARUDO</name>
<reference evidence="1" key="2">
    <citation type="journal article" date="2015" name="Data Brief">
        <title>Shoot transcriptome of the giant reed, Arundo donax.</title>
        <authorList>
            <person name="Barrero R.A."/>
            <person name="Guerrero F.D."/>
            <person name="Moolhuijzen P."/>
            <person name="Goolsby J.A."/>
            <person name="Tidwell J."/>
            <person name="Bellgard S.E."/>
            <person name="Bellgard M.I."/>
        </authorList>
    </citation>
    <scope>NUCLEOTIDE SEQUENCE</scope>
    <source>
        <tissue evidence="1">Shoot tissue taken approximately 20 cm above the soil surface</tissue>
    </source>
</reference>
<proteinExistence type="predicted"/>
<protein>
    <submittedName>
        <fullName evidence="1">Uncharacterized protein</fullName>
    </submittedName>
</protein>
<dbReference type="EMBL" id="GBRH01268216">
    <property type="protein sequence ID" value="JAD29679.1"/>
    <property type="molecule type" value="Transcribed_RNA"/>
</dbReference>
<sequence>MYLQVSNNNKLYHSQVIYAELQTFLHHFTFCISFQVYGNNICSFMKRKN</sequence>
<accession>A0A0A8YS15</accession>
<dbReference type="AlphaFoldDB" id="A0A0A8YS15"/>
<reference evidence="1" key="1">
    <citation type="submission" date="2014-09" db="EMBL/GenBank/DDBJ databases">
        <authorList>
            <person name="Magalhaes I.L.F."/>
            <person name="Oliveira U."/>
            <person name="Santos F.R."/>
            <person name="Vidigal T.H.D.A."/>
            <person name="Brescovit A.D."/>
            <person name="Santos A.J."/>
        </authorList>
    </citation>
    <scope>NUCLEOTIDE SEQUENCE</scope>
    <source>
        <tissue evidence="1">Shoot tissue taken approximately 20 cm above the soil surface</tissue>
    </source>
</reference>
<evidence type="ECO:0000313" key="1">
    <source>
        <dbReference type="EMBL" id="JAD29679.1"/>
    </source>
</evidence>
<organism evidence="1">
    <name type="scientific">Arundo donax</name>
    <name type="common">Giant reed</name>
    <name type="synonym">Donax arundinaceus</name>
    <dbReference type="NCBI Taxonomy" id="35708"/>
    <lineage>
        <taxon>Eukaryota</taxon>
        <taxon>Viridiplantae</taxon>
        <taxon>Streptophyta</taxon>
        <taxon>Embryophyta</taxon>
        <taxon>Tracheophyta</taxon>
        <taxon>Spermatophyta</taxon>
        <taxon>Magnoliopsida</taxon>
        <taxon>Liliopsida</taxon>
        <taxon>Poales</taxon>
        <taxon>Poaceae</taxon>
        <taxon>PACMAD clade</taxon>
        <taxon>Arundinoideae</taxon>
        <taxon>Arundineae</taxon>
        <taxon>Arundo</taxon>
    </lineage>
</organism>